<name>A0A382HCU6_9ZZZZ</name>
<dbReference type="AlphaFoldDB" id="A0A382HCU6"/>
<protein>
    <submittedName>
        <fullName evidence="1">Uncharacterized protein</fullName>
    </submittedName>
</protein>
<sequence length="44" mass="5197">MKRFGATGSIRGTTLPKTMTKLSEQKLMQRRFQTNRLMFCVQQF</sequence>
<organism evidence="1">
    <name type="scientific">marine metagenome</name>
    <dbReference type="NCBI Taxonomy" id="408172"/>
    <lineage>
        <taxon>unclassified sequences</taxon>
        <taxon>metagenomes</taxon>
        <taxon>ecological metagenomes</taxon>
    </lineage>
</organism>
<reference evidence="1" key="1">
    <citation type="submission" date="2018-05" db="EMBL/GenBank/DDBJ databases">
        <authorList>
            <person name="Lanie J.A."/>
            <person name="Ng W.-L."/>
            <person name="Kazmierczak K.M."/>
            <person name="Andrzejewski T.M."/>
            <person name="Davidsen T.M."/>
            <person name="Wayne K.J."/>
            <person name="Tettelin H."/>
            <person name="Glass J.I."/>
            <person name="Rusch D."/>
            <person name="Podicherti R."/>
            <person name="Tsui H.-C.T."/>
            <person name="Winkler M.E."/>
        </authorList>
    </citation>
    <scope>NUCLEOTIDE SEQUENCE</scope>
</reference>
<gene>
    <name evidence="1" type="ORF">METZ01_LOCUS237960</name>
</gene>
<dbReference type="EMBL" id="UINC01060516">
    <property type="protein sequence ID" value="SVB85106.1"/>
    <property type="molecule type" value="Genomic_DNA"/>
</dbReference>
<evidence type="ECO:0000313" key="1">
    <source>
        <dbReference type="EMBL" id="SVB85106.1"/>
    </source>
</evidence>
<proteinExistence type="predicted"/>
<accession>A0A382HCU6</accession>